<sequence length="502" mass="55261">MFAPDGVDTFSAIANDLNPFTFTIQAAHNAVYPAMGRSCVVQSWCLVGLFVVSMIIVLVGLVLRLLQGRFWLVHRIDSRITMPNISIQNSFWAFMYNAFSIVSLAMTTKIVTGSHYPSWYISFGGFLPLVLFMGQYAEIWATCSSYFVRRSQPHKDDSLLISSCFMLLPLAWPVIAMIPPIIAFSIAAQNLRGLFHSAQKCVINLEAFSAAWRPGLGTDTNLLQLTEALQPLREVAAYAPIYALYTKIAFRYVGGILALTFVLYIVASVVEGDHLRRQSHKLRLQTQFGVAGSPQRLSFPPRLTLDRDAGTASSDPTFQSLQANLSGDDALTSQLKLQASLIEWATLNRLLTAIPVSLMLIINSGLSFSSAANPLHIGDNSGRVQIITLVAAWINVSLSTVVAILILFRSLSGSPEVTLRVKEWAPWLPLAPINTMTKTSWVIHAPLTPTSFYGSMKENQYPTKEGSDKHVTLHELPCAVNGITVNRERLIFVDEGATHASV</sequence>
<feature type="transmembrane region" description="Helical" evidence="1">
    <location>
        <begin position="350"/>
        <end position="372"/>
    </location>
</feature>
<dbReference type="AlphaFoldDB" id="A0A238FG92"/>
<feature type="transmembrane region" description="Helical" evidence="1">
    <location>
        <begin position="118"/>
        <end position="137"/>
    </location>
</feature>
<name>A0A238FG92_9BASI</name>
<keyword evidence="1" id="KW-1133">Transmembrane helix</keyword>
<feature type="transmembrane region" description="Helical" evidence="1">
    <location>
        <begin position="158"/>
        <end position="187"/>
    </location>
</feature>
<evidence type="ECO:0000313" key="3">
    <source>
        <dbReference type="Proteomes" id="UP000198372"/>
    </source>
</evidence>
<accession>A0A238FG92</accession>
<evidence type="ECO:0000256" key="1">
    <source>
        <dbReference type="SAM" id="Phobius"/>
    </source>
</evidence>
<feature type="transmembrane region" description="Helical" evidence="1">
    <location>
        <begin position="384"/>
        <end position="408"/>
    </location>
</feature>
<keyword evidence="1" id="KW-0812">Transmembrane</keyword>
<proteinExistence type="predicted"/>
<reference evidence="3" key="1">
    <citation type="submission" date="2016-09" db="EMBL/GenBank/DDBJ databases">
        <authorList>
            <person name="Jeantristanb JTB J.-T."/>
            <person name="Ricardo R."/>
        </authorList>
    </citation>
    <scope>NUCLEOTIDE SEQUENCE [LARGE SCALE GENOMIC DNA]</scope>
</reference>
<keyword evidence="3" id="KW-1185">Reference proteome</keyword>
<feature type="transmembrane region" description="Helical" evidence="1">
    <location>
        <begin position="249"/>
        <end position="270"/>
    </location>
</feature>
<evidence type="ECO:0000313" key="2">
    <source>
        <dbReference type="EMBL" id="SCV71023.1"/>
    </source>
</evidence>
<dbReference type="EMBL" id="FMSP01000006">
    <property type="protein sequence ID" value="SCV71023.1"/>
    <property type="molecule type" value="Genomic_DNA"/>
</dbReference>
<organism evidence="2 3">
    <name type="scientific">Microbotryum intermedium</name>
    <dbReference type="NCBI Taxonomy" id="269621"/>
    <lineage>
        <taxon>Eukaryota</taxon>
        <taxon>Fungi</taxon>
        <taxon>Dikarya</taxon>
        <taxon>Basidiomycota</taxon>
        <taxon>Pucciniomycotina</taxon>
        <taxon>Microbotryomycetes</taxon>
        <taxon>Microbotryales</taxon>
        <taxon>Microbotryaceae</taxon>
        <taxon>Microbotryum</taxon>
    </lineage>
</organism>
<keyword evidence="1" id="KW-0472">Membrane</keyword>
<gene>
    <name evidence="2" type="ORF">BQ2448_3785</name>
</gene>
<feature type="transmembrane region" description="Helical" evidence="1">
    <location>
        <begin position="87"/>
        <end position="106"/>
    </location>
</feature>
<dbReference type="OrthoDB" id="2535424at2759"/>
<dbReference type="Proteomes" id="UP000198372">
    <property type="component" value="Unassembled WGS sequence"/>
</dbReference>
<feature type="transmembrane region" description="Helical" evidence="1">
    <location>
        <begin position="41"/>
        <end position="66"/>
    </location>
</feature>
<protein>
    <submittedName>
        <fullName evidence="2">BQ2448_3785 protein</fullName>
    </submittedName>
</protein>